<dbReference type="SMART" id="SM00898">
    <property type="entry name" value="Fapy_DNA_glyco"/>
    <property type="match status" value="1"/>
</dbReference>
<dbReference type="InterPro" id="IPR015886">
    <property type="entry name" value="H2TH_FPG"/>
</dbReference>
<keyword evidence="7" id="KW-0456">Lyase</keyword>
<evidence type="ECO:0000256" key="2">
    <source>
        <dbReference type="ARBA" id="ARBA00009409"/>
    </source>
</evidence>
<dbReference type="FunFam" id="1.10.8.50:FF:000009">
    <property type="entry name" value="Formamidopyrimidine-DNA glycosylase"/>
    <property type="match status" value="1"/>
</dbReference>
<proteinExistence type="inferred from homology"/>
<dbReference type="PANTHER" id="PTHR22993:SF9">
    <property type="entry name" value="FORMAMIDOPYRIMIDINE-DNA GLYCOSYLASE"/>
    <property type="match status" value="1"/>
</dbReference>
<feature type="domain" description="Formamidopyrimidine-DNA glycosylase catalytic" evidence="11">
    <location>
        <begin position="2"/>
        <end position="134"/>
    </location>
</feature>
<protein>
    <recommendedName>
        <fullName evidence="11">Formamidopyrimidine-DNA glycosylase catalytic domain-containing protein</fullName>
    </recommendedName>
</protein>
<sequence>MPELPEVERAASLVRQMAAGRTIERVETTEDTIVYCGISNDEFAKEIMGRILLDVGRYGKLFYFSLDGAGRMPVFHLGMTGNLQRKGSVPLEYQRKAKSSDQWPPRFMKFILHFSGDETSPGPELAFIDPRRLARIRLLDDPLKEPPICDLGFDPILGMPSVEEYKSLFQKRKCPVKALLLDQSFNAGVGNWVADEILYHARIHPEQRTNTLTEAQIAEMHAQTIYVCSTAVGVNADSSKFPTSWLFRHRWGKGKKIKADFKLPSGDPATIKWLTVGGRTSAFVVELQSLPRAKGKDGGEIKKSDVQTESKYFPSTSKRKRSLEAGDEDLLEDTTALVPEVKTVVIKRTSVRGNNLGVAEITDLKEMEKGGDNKPLTRASKRRKAEEDERSASQPKGQPPPKRTRKSGRH</sequence>
<keyword evidence="4" id="KW-0378">Hydrolase</keyword>
<dbReference type="GO" id="GO:0008270">
    <property type="term" value="F:zinc ion binding"/>
    <property type="evidence" value="ECO:0007669"/>
    <property type="project" value="InterPro"/>
</dbReference>
<evidence type="ECO:0000259" key="11">
    <source>
        <dbReference type="PROSITE" id="PS51068"/>
    </source>
</evidence>
<dbReference type="AlphaFoldDB" id="A0A067MMQ3"/>
<dbReference type="Gene3D" id="1.10.8.50">
    <property type="match status" value="1"/>
</dbReference>
<gene>
    <name evidence="12" type="ORF">BOTBODRAFT_161427</name>
</gene>
<feature type="compositionally biased region" description="Basic and acidic residues" evidence="10">
    <location>
        <begin position="294"/>
        <end position="308"/>
    </location>
</feature>
<dbReference type="InterPro" id="IPR012319">
    <property type="entry name" value="FPG_cat"/>
</dbReference>
<evidence type="ECO:0000256" key="5">
    <source>
        <dbReference type="ARBA" id="ARBA00023125"/>
    </source>
</evidence>
<evidence type="ECO:0000256" key="4">
    <source>
        <dbReference type="ARBA" id="ARBA00022801"/>
    </source>
</evidence>
<dbReference type="SUPFAM" id="SSF46946">
    <property type="entry name" value="S13-like H2TH domain"/>
    <property type="match status" value="1"/>
</dbReference>
<dbReference type="SUPFAM" id="SSF81624">
    <property type="entry name" value="N-terminal domain of MutM-like DNA repair proteins"/>
    <property type="match status" value="1"/>
</dbReference>
<dbReference type="GO" id="GO:0006284">
    <property type="term" value="P:base-excision repair"/>
    <property type="evidence" value="ECO:0007669"/>
    <property type="project" value="InterPro"/>
</dbReference>
<name>A0A067MMQ3_BOTB1</name>
<dbReference type="InterPro" id="IPR035937">
    <property type="entry name" value="FPG_N"/>
</dbReference>
<dbReference type="STRING" id="930990.A0A067MMQ3"/>
<dbReference type="EMBL" id="KL198048">
    <property type="protein sequence ID" value="KDQ12821.1"/>
    <property type="molecule type" value="Genomic_DNA"/>
</dbReference>
<feature type="region of interest" description="Disordered" evidence="10">
    <location>
        <begin position="365"/>
        <end position="410"/>
    </location>
</feature>
<dbReference type="OrthoDB" id="444592at2759"/>
<dbReference type="HOGENOM" id="CLU_038423_0_1_1"/>
<keyword evidence="8" id="KW-0511">Multifunctional enzyme</keyword>
<dbReference type="InParanoid" id="A0A067MMQ3"/>
<dbReference type="GO" id="GO:0016829">
    <property type="term" value="F:lyase activity"/>
    <property type="evidence" value="ECO:0007669"/>
    <property type="project" value="UniProtKB-KW"/>
</dbReference>
<evidence type="ECO:0000256" key="8">
    <source>
        <dbReference type="ARBA" id="ARBA00023268"/>
    </source>
</evidence>
<comment type="catalytic activity">
    <reaction evidence="1">
        <text>Hydrolysis of DNA containing ring-opened 7-methylguanine residues, releasing 2,6-diamino-4-hydroxy-5-(N-methyl)formamidopyrimidine.</text>
        <dbReference type="EC" id="3.2.2.23"/>
    </reaction>
</comment>
<dbReference type="PANTHER" id="PTHR22993">
    <property type="entry name" value="FORMAMIDOPYRIMIDINE-DNA GLYCOSYLASE"/>
    <property type="match status" value="1"/>
</dbReference>
<evidence type="ECO:0000313" key="12">
    <source>
        <dbReference type="EMBL" id="KDQ12821.1"/>
    </source>
</evidence>
<accession>A0A067MMQ3</accession>
<dbReference type="GO" id="GO:0008534">
    <property type="term" value="F:oxidized purine nucleobase lesion DNA N-glycosylase activity"/>
    <property type="evidence" value="ECO:0007669"/>
    <property type="project" value="UniProtKB-EC"/>
</dbReference>
<dbReference type="Gene3D" id="3.20.190.10">
    <property type="entry name" value="MutM-like, N-terminal"/>
    <property type="match status" value="1"/>
</dbReference>
<reference evidence="13" key="1">
    <citation type="journal article" date="2014" name="Proc. Natl. Acad. Sci. U.S.A.">
        <title>Extensive sampling of basidiomycete genomes demonstrates inadequacy of the white-rot/brown-rot paradigm for wood decay fungi.</title>
        <authorList>
            <person name="Riley R."/>
            <person name="Salamov A.A."/>
            <person name="Brown D.W."/>
            <person name="Nagy L.G."/>
            <person name="Floudas D."/>
            <person name="Held B.W."/>
            <person name="Levasseur A."/>
            <person name="Lombard V."/>
            <person name="Morin E."/>
            <person name="Otillar R."/>
            <person name="Lindquist E.A."/>
            <person name="Sun H."/>
            <person name="LaButti K.M."/>
            <person name="Schmutz J."/>
            <person name="Jabbour D."/>
            <person name="Luo H."/>
            <person name="Baker S.E."/>
            <person name="Pisabarro A.G."/>
            <person name="Walton J.D."/>
            <person name="Blanchette R.A."/>
            <person name="Henrissat B."/>
            <person name="Martin F."/>
            <person name="Cullen D."/>
            <person name="Hibbett D.S."/>
            <person name="Grigoriev I.V."/>
        </authorList>
    </citation>
    <scope>NUCLEOTIDE SEQUENCE [LARGE SCALE GENOMIC DNA]</scope>
    <source>
        <strain evidence="13">FD-172 SS1</strain>
    </source>
</reference>
<dbReference type="Pfam" id="PF06831">
    <property type="entry name" value="H2TH"/>
    <property type="match status" value="1"/>
</dbReference>
<evidence type="ECO:0000256" key="7">
    <source>
        <dbReference type="ARBA" id="ARBA00023239"/>
    </source>
</evidence>
<evidence type="ECO:0000256" key="1">
    <source>
        <dbReference type="ARBA" id="ARBA00001668"/>
    </source>
</evidence>
<dbReference type="PROSITE" id="PS51068">
    <property type="entry name" value="FPG_CAT"/>
    <property type="match status" value="1"/>
</dbReference>
<keyword evidence="9" id="KW-0326">Glycosidase</keyword>
<evidence type="ECO:0000313" key="13">
    <source>
        <dbReference type="Proteomes" id="UP000027195"/>
    </source>
</evidence>
<dbReference type="Proteomes" id="UP000027195">
    <property type="component" value="Unassembled WGS sequence"/>
</dbReference>
<keyword evidence="3" id="KW-0227">DNA damage</keyword>
<dbReference type="InterPro" id="IPR010979">
    <property type="entry name" value="Ribosomal_uS13-like_H2TH"/>
</dbReference>
<organism evidence="12 13">
    <name type="scientific">Botryobasidium botryosum (strain FD-172 SS1)</name>
    <dbReference type="NCBI Taxonomy" id="930990"/>
    <lineage>
        <taxon>Eukaryota</taxon>
        <taxon>Fungi</taxon>
        <taxon>Dikarya</taxon>
        <taxon>Basidiomycota</taxon>
        <taxon>Agaricomycotina</taxon>
        <taxon>Agaricomycetes</taxon>
        <taxon>Cantharellales</taxon>
        <taxon>Botryobasidiaceae</taxon>
        <taxon>Botryobasidium</taxon>
    </lineage>
</organism>
<keyword evidence="13" id="KW-1185">Reference proteome</keyword>
<comment type="similarity">
    <text evidence="2">Belongs to the FPG family.</text>
</comment>
<dbReference type="Pfam" id="PF01149">
    <property type="entry name" value="Fapy_DNA_glyco"/>
    <property type="match status" value="1"/>
</dbReference>
<evidence type="ECO:0000256" key="9">
    <source>
        <dbReference type="ARBA" id="ARBA00023295"/>
    </source>
</evidence>
<evidence type="ECO:0000256" key="6">
    <source>
        <dbReference type="ARBA" id="ARBA00023204"/>
    </source>
</evidence>
<dbReference type="SMART" id="SM01232">
    <property type="entry name" value="H2TH"/>
    <property type="match status" value="1"/>
</dbReference>
<dbReference type="GO" id="GO:0003684">
    <property type="term" value="F:damaged DNA binding"/>
    <property type="evidence" value="ECO:0007669"/>
    <property type="project" value="InterPro"/>
</dbReference>
<dbReference type="GO" id="GO:0005634">
    <property type="term" value="C:nucleus"/>
    <property type="evidence" value="ECO:0007669"/>
    <property type="project" value="TreeGrafter"/>
</dbReference>
<keyword evidence="6" id="KW-0234">DNA repair</keyword>
<evidence type="ECO:0000256" key="10">
    <source>
        <dbReference type="SAM" id="MobiDB-lite"/>
    </source>
</evidence>
<feature type="region of interest" description="Disordered" evidence="10">
    <location>
        <begin position="294"/>
        <end position="326"/>
    </location>
</feature>
<evidence type="ECO:0000256" key="3">
    <source>
        <dbReference type="ARBA" id="ARBA00022763"/>
    </source>
</evidence>
<dbReference type="GO" id="GO:0003906">
    <property type="term" value="F:DNA-(apurinic or apyrimidinic site) endonuclease activity"/>
    <property type="evidence" value="ECO:0007669"/>
    <property type="project" value="InterPro"/>
</dbReference>
<keyword evidence="5" id="KW-0238">DNA-binding</keyword>